<feature type="region of interest" description="Disordered" evidence="1">
    <location>
        <begin position="287"/>
        <end position="331"/>
    </location>
</feature>
<name>A0AAV6IQV4_9ERIC</name>
<feature type="compositionally biased region" description="Acidic residues" evidence="1">
    <location>
        <begin position="303"/>
        <end position="322"/>
    </location>
</feature>
<gene>
    <name evidence="4" type="ORF">RHGRI_025868</name>
</gene>
<sequence length="532" mass="59965">MVWCVRDKGGGPPEYDRCVGNFTIKMHYNGRIEGTKYVGGSFGFVDYCHEDEISFVEYCSMTRELGQSLSNDYYLMVNGKMKVVRNDIDALRACQLVDRNRLVNVYAVCNIVEEVHVDEVVGTQCSQNLSKKGRRNEGKGKEQIVHVENEVHVEEEVHVQEEVLATLCRKNVSKRGRGNKSNAKEQIVHVEEEVHVQEEVLATLCSKNVSKRGRGNKGKAKEQTVNVEEVYDEFNDSDSDDYDPDSMSSESDDDYFDESDGAIEEDDELFDINVDKEVKDFGVPCCSYPESERGGVDIAPIDDGSDDTEELDSPSESDTDDDLASKGKKKKKKNPIFNEKTDLLNPVFSPGMEFKTHAIFRDAVKEHAVKLGRKIKFKKSDTKKVQAMCEGRKDCPWFIYGAFVKGDGVFRVKHYVEWTVHVDRQKVFRARRKALALLEGNAAEQFRNLFGYIEEALNLSFVHLEAPENKMGYGHFLGLVFSMMGGGSVFPTLFFKDFCIPVGGCGCFLLHSSNISTADHAERVVADHGFNK</sequence>
<evidence type="ECO:0000259" key="2">
    <source>
        <dbReference type="Pfam" id="PF03108"/>
    </source>
</evidence>
<evidence type="ECO:0008006" key="6">
    <source>
        <dbReference type="Google" id="ProtNLM"/>
    </source>
</evidence>
<dbReference type="Proteomes" id="UP000823749">
    <property type="component" value="Chromosome 9"/>
</dbReference>
<evidence type="ECO:0000313" key="4">
    <source>
        <dbReference type="EMBL" id="KAG5531053.1"/>
    </source>
</evidence>
<evidence type="ECO:0000256" key="1">
    <source>
        <dbReference type="SAM" id="MobiDB-lite"/>
    </source>
</evidence>
<dbReference type="Pfam" id="PF03108">
    <property type="entry name" value="DBD_Tnp_Mut"/>
    <property type="match status" value="1"/>
</dbReference>
<dbReference type="Pfam" id="PF26130">
    <property type="entry name" value="PB1-like"/>
    <property type="match status" value="1"/>
</dbReference>
<reference evidence="4" key="1">
    <citation type="submission" date="2020-08" db="EMBL/GenBank/DDBJ databases">
        <title>Plant Genome Project.</title>
        <authorList>
            <person name="Zhang R.-G."/>
        </authorList>
    </citation>
    <scope>NUCLEOTIDE SEQUENCE</scope>
    <source>
        <strain evidence="4">WSP0</strain>
        <tissue evidence="4">Leaf</tissue>
    </source>
</reference>
<dbReference type="AlphaFoldDB" id="A0AAV6IQV4"/>
<feature type="domain" description="PB1-like" evidence="3">
    <location>
        <begin position="21"/>
        <end position="107"/>
    </location>
</feature>
<comment type="caution">
    <text evidence="4">The sequence shown here is derived from an EMBL/GenBank/DDBJ whole genome shotgun (WGS) entry which is preliminary data.</text>
</comment>
<keyword evidence="5" id="KW-1185">Reference proteome</keyword>
<evidence type="ECO:0000313" key="5">
    <source>
        <dbReference type="Proteomes" id="UP000823749"/>
    </source>
</evidence>
<dbReference type="InterPro" id="IPR058594">
    <property type="entry name" value="PB1-like_dom_pln"/>
</dbReference>
<feature type="region of interest" description="Disordered" evidence="1">
    <location>
        <begin position="212"/>
        <end position="259"/>
    </location>
</feature>
<proteinExistence type="predicted"/>
<accession>A0AAV6IQV4</accession>
<feature type="domain" description="Transposase MuDR plant" evidence="2">
    <location>
        <begin position="351"/>
        <end position="410"/>
    </location>
</feature>
<feature type="compositionally biased region" description="Acidic residues" evidence="1">
    <location>
        <begin position="229"/>
        <end position="259"/>
    </location>
</feature>
<evidence type="ECO:0000259" key="3">
    <source>
        <dbReference type="Pfam" id="PF26130"/>
    </source>
</evidence>
<dbReference type="EMBL" id="JACTNZ010000009">
    <property type="protein sequence ID" value="KAG5531053.1"/>
    <property type="molecule type" value="Genomic_DNA"/>
</dbReference>
<organism evidence="4 5">
    <name type="scientific">Rhododendron griersonianum</name>
    <dbReference type="NCBI Taxonomy" id="479676"/>
    <lineage>
        <taxon>Eukaryota</taxon>
        <taxon>Viridiplantae</taxon>
        <taxon>Streptophyta</taxon>
        <taxon>Embryophyta</taxon>
        <taxon>Tracheophyta</taxon>
        <taxon>Spermatophyta</taxon>
        <taxon>Magnoliopsida</taxon>
        <taxon>eudicotyledons</taxon>
        <taxon>Gunneridae</taxon>
        <taxon>Pentapetalae</taxon>
        <taxon>asterids</taxon>
        <taxon>Ericales</taxon>
        <taxon>Ericaceae</taxon>
        <taxon>Ericoideae</taxon>
        <taxon>Rhodoreae</taxon>
        <taxon>Rhododendron</taxon>
    </lineage>
</organism>
<dbReference type="InterPro" id="IPR004332">
    <property type="entry name" value="Transposase_MuDR"/>
</dbReference>
<protein>
    <recommendedName>
        <fullName evidence="6">Transposase MuDR plant domain-containing protein</fullName>
    </recommendedName>
</protein>